<reference evidence="1" key="1">
    <citation type="submission" date="2018-02" db="EMBL/GenBank/DDBJ databases">
        <title>Rhizophora mucronata_Transcriptome.</title>
        <authorList>
            <person name="Meera S.P."/>
            <person name="Sreeshan A."/>
            <person name="Augustine A."/>
        </authorList>
    </citation>
    <scope>NUCLEOTIDE SEQUENCE</scope>
    <source>
        <tissue evidence="1">Leaf</tissue>
    </source>
</reference>
<dbReference type="AlphaFoldDB" id="A0A2P2NAR8"/>
<dbReference type="EMBL" id="GGEC01059074">
    <property type="protein sequence ID" value="MBX39558.1"/>
    <property type="molecule type" value="Transcribed_RNA"/>
</dbReference>
<name>A0A2P2NAR8_RHIMU</name>
<sequence>MLAVWHLELGLISLKARCTSENLDMNKNIKAFTCFEKLTKTSSYFCGR</sequence>
<organism evidence="1">
    <name type="scientific">Rhizophora mucronata</name>
    <name type="common">Asiatic mangrove</name>
    <dbReference type="NCBI Taxonomy" id="61149"/>
    <lineage>
        <taxon>Eukaryota</taxon>
        <taxon>Viridiplantae</taxon>
        <taxon>Streptophyta</taxon>
        <taxon>Embryophyta</taxon>
        <taxon>Tracheophyta</taxon>
        <taxon>Spermatophyta</taxon>
        <taxon>Magnoliopsida</taxon>
        <taxon>eudicotyledons</taxon>
        <taxon>Gunneridae</taxon>
        <taxon>Pentapetalae</taxon>
        <taxon>rosids</taxon>
        <taxon>fabids</taxon>
        <taxon>Malpighiales</taxon>
        <taxon>Rhizophoraceae</taxon>
        <taxon>Rhizophora</taxon>
    </lineage>
</organism>
<accession>A0A2P2NAR8</accession>
<protein>
    <submittedName>
        <fullName evidence="1">Uncharacterized protein</fullName>
    </submittedName>
</protein>
<proteinExistence type="predicted"/>
<evidence type="ECO:0000313" key="1">
    <source>
        <dbReference type="EMBL" id="MBX39558.1"/>
    </source>
</evidence>